<proteinExistence type="predicted"/>
<comment type="caution">
    <text evidence="2">The sequence shown here is derived from an EMBL/GenBank/DDBJ whole genome shotgun (WGS) entry which is preliminary data.</text>
</comment>
<evidence type="ECO:0000313" key="2">
    <source>
        <dbReference type="EMBL" id="OGE36989.1"/>
    </source>
</evidence>
<dbReference type="AlphaFoldDB" id="A0A1F5K7W2"/>
<protein>
    <recommendedName>
        <fullName evidence="1">DUF7768 domain-containing protein</fullName>
    </recommendedName>
</protein>
<dbReference type="EMBL" id="MFDH01000003">
    <property type="protein sequence ID" value="OGE36989.1"/>
    <property type="molecule type" value="Genomic_DNA"/>
</dbReference>
<name>A0A1F5K7W2_9BACT</name>
<dbReference type="SUPFAM" id="SSF52309">
    <property type="entry name" value="N-(deoxy)ribosyltransferase-like"/>
    <property type="match status" value="1"/>
</dbReference>
<gene>
    <name evidence="2" type="ORF">A3E45_01950</name>
</gene>
<dbReference type="Proteomes" id="UP000176405">
    <property type="component" value="Unassembled WGS sequence"/>
</dbReference>
<dbReference type="Gene3D" id="3.40.50.10400">
    <property type="entry name" value="Hypothetical protein PA1492"/>
    <property type="match status" value="1"/>
</dbReference>
<feature type="domain" description="DUF7768" evidence="1">
    <location>
        <begin position="2"/>
        <end position="102"/>
    </location>
</feature>
<reference evidence="2 3" key="1">
    <citation type="journal article" date="2016" name="Nat. Commun.">
        <title>Thousands of microbial genomes shed light on interconnected biogeochemical processes in an aquifer system.</title>
        <authorList>
            <person name="Anantharaman K."/>
            <person name="Brown C.T."/>
            <person name="Hug L.A."/>
            <person name="Sharon I."/>
            <person name="Castelle C.J."/>
            <person name="Probst A.J."/>
            <person name="Thomas B.C."/>
            <person name="Singh A."/>
            <person name="Wilkins M.J."/>
            <person name="Karaoz U."/>
            <person name="Brodie E.L."/>
            <person name="Williams K.H."/>
            <person name="Hubbard S.S."/>
            <person name="Banfield J.F."/>
        </authorList>
    </citation>
    <scope>NUCLEOTIDE SEQUENCE [LARGE SCALE GENOMIC DNA]</scope>
</reference>
<evidence type="ECO:0000259" key="1">
    <source>
        <dbReference type="Pfam" id="PF24963"/>
    </source>
</evidence>
<dbReference type="InterPro" id="IPR056670">
    <property type="entry name" value="DUF7768"/>
</dbReference>
<dbReference type="STRING" id="1797780.A3E45_01950"/>
<organism evidence="2 3">
    <name type="scientific">Candidatus Daviesbacteria bacterium RIFCSPHIGHO2_12_FULL_43_11</name>
    <dbReference type="NCBI Taxonomy" id="1797780"/>
    <lineage>
        <taxon>Bacteria</taxon>
        <taxon>Candidatus Daviesiibacteriota</taxon>
    </lineage>
</organism>
<sequence length="120" mass="13708">MKIIFIAGPYFSDGDPKKIEKNIRDAEKYQIALANHGIGFFCAHNHTEHFEQKANASEKFYKGMDMLILQRVADAMIAIPGWENSSGAKNEVSWAKENSLKIFFPKSIDDLDKVIMWAKR</sequence>
<dbReference type="Pfam" id="PF24963">
    <property type="entry name" value="DUF7768"/>
    <property type="match status" value="1"/>
</dbReference>
<accession>A0A1F5K7W2</accession>
<evidence type="ECO:0000313" key="3">
    <source>
        <dbReference type="Proteomes" id="UP000176405"/>
    </source>
</evidence>